<dbReference type="Pfam" id="PF01103">
    <property type="entry name" value="Omp85"/>
    <property type="match status" value="1"/>
</dbReference>
<accession>F0R8D5</accession>
<name>F0R8D5_PHOSB</name>
<sequence>MSNKFALSSFNMNKPLAILILLAFLVLMLAGCSVSKFIPEGSYLLDNVKIESDNKEIKPSQMNLYVRQKSNAKWFSLVKLPMYIYGASGLDSTKWINRFWRKIGEAPVIYDPVLAEETRSEMEKAVQNMGYMGASVGLQEVSDGNRMKVYYTVRSGEPYVVERLAYDISDAKIADYLAKDPVRAGLYEGMRFDVNVLDAERQRITQYLQNQGYYRFNKDFITYQADTMLNTHKVDLTLKLLPYRRTKEDLPQPHRQYTLRNVNYVLDADFSELSEDALRGLDSISSGGTGVFYKGKPFLRPKVLTDCNYLIPGNLYRNRNVQNTYSALGRLSILKYSNIRFNEVALPGDSTRLDAYIFLSKNKNKALSFEIEGTNSAGDLGAAASVSFTHRNLFKGSEAFTLELRGAYEAVSGLEGYANSHYMEYGIESSLNFPEFMFPFLSSDFKRRIRATSEVSVKYNWQIRPEFERTLAAAAWSYRWTRRGKATHRFDLLDINYIYMPYTSEAFNAYLDRMDQINPLLRHSYEDLFIIRLGYTYTYNSVGGNAINAAKHNSYSIRFNIEESGNLLYGLSKLVHKKPRYGDAYQLANIDFAQYVKMDIDFAKNFVIDERNSLVFHAGLGIACPYGNSKSLPFEKLYFSGGANSVRGWRVRSLGPGSYRGDGNTIDYVNHTGDIKLDLNVEYRTYLFWKLNGAVFIDAGNVWNIRSQGTQTEGVFKFNRFYKQLAVSYGLGIRFDLDFLILRFDGGMKAINPMYTGRDRYPIVSPDFGRDFAFHFAVGYPF</sequence>
<keyword evidence="5" id="KW-0998">Cell outer membrane</keyword>
<dbReference type="EMBL" id="CP002530">
    <property type="protein sequence ID" value="ADY38119.1"/>
    <property type="molecule type" value="Genomic_DNA"/>
</dbReference>
<dbReference type="eggNOG" id="COG4775">
    <property type="taxonomic scope" value="Bacteria"/>
</dbReference>
<dbReference type="HOGENOM" id="CLU_010929_0_0_10"/>
<keyword evidence="3" id="KW-0732">Signal</keyword>
<dbReference type="PANTHER" id="PTHR12815">
    <property type="entry name" value="SORTING AND ASSEMBLY MACHINERY SAMM50 PROTEIN FAMILY MEMBER"/>
    <property type="match status" value="1"/>
</dbReference>
<evidence type="ECO:0000256" key="4">
    <source>
        <dbReference type="ARBA" id="ARBA00023136"/>
    </source>
</evidence>
<comment type="subcellular location">
    <subcellularLocation>
        <location evidence="1">Membrane</location>
    </subcellularLocation>
</comment>
<evidence type="ECO:0000256" key="1">
    <source>
        <dbReference type="ARBA" id="ARBA00004370"/>
    </source>
</evidence>
<evidence type="ECO:0000313" key="8">
    <source>
        <dbReference type="Proteomes" id="UP000007486"/>
    </source>
</evidence>
<reference evidence="7 8" key="1">
    <citation type="journal article" date="2011" name="Stand. Genomic Sci.">
        <title>Complete genome sequence of Bacteroides salanitronis type strain (BL78).</title>
        <authorList>
            <person name="Gronow S."/>
            <person name="Held B."/>
            <person name="Lucas S."/>
            <person name="Lapidus A."/>
            <person name="Del Rio T.G."/>
            <person name="Nolan M."/>
            <person name="Tice H."/>
            <person name="Deshpande S."/>
            <person name="Cheng J.F."/>
            <person name="Pitluck S."/>
            <person name="Liolios K."/>
            <person name="Pagani I."/>
            <person name="Ivanova N."/>
            <person name="Mavromatis K."/>
            <person name="Pati A."/>
            <person name="Tapia R."/>
            <person name="Han C."/>
            <person name="Goodwin L."/>
            <person name="Chen A."/>
            <person name="Palaniappan K."/>
            <person name="Land M."/>
            <person name="Hauser L."/>
            <person name="Chang Y.J."/>
            <person name="Jeffries C.D."/>
            <person name="Brambilla E.M."/>
            <person name="Rohde M."/>
            <person name="Goker M."/>
            <person name="Detter J.C."/>
            <person name="Woyke T."/>
            <person name="Bristow J."/>
            <person name="Markowitz V."/>
            <person name="Hugenholtz P."/>
            <person name="Kyrpides N.C."/>
            <person name="Klenk H.P."/>
            <person name="Eisen J.A."/>
        </authorList>
    </citation>
    <scope>NUCLEOTIDE SEQUENCE [LARGE SCALE GENOMIC DNA]</scope>
    <source>
        <strain evidence="7 8">DSM 18170</strain>
    </source>
</reference>
<keyword evidence="8" id="KW-1185">Reference proteome</keyword>
<evidence type="ECO:0000256" key="5">
    <source>
        <dbReference type="ARBA" id="ARBA00023237"/>
    </source>
</evidence>
<evidence type="ECO:0000259" key="6">
    <source>
        <dbReference type="Pfam" id="PF01103"/>
    </source>
</evidence>
<proteinExistence type="predicted"/>
<dbReference type="PANTHER" id="PTHR12815:SF47">
    <property type="entry name" value="TRANSLOCATION AND ASSEMBLY MODULE SUBUNIT TAMA"/>
    <property type="match status" value="1"/>
</dbReference>
<dbReference type="STRING" id="667015.Bacsa_3597"/>
<dbReference type="Proteomes" id="UP000007486">
    <property type="component" value="Chromosome"/>
</dbReference>
<dbReference type="InterPro" id="IPR000184">
    <property type="entry name" value="Bac_surfAg_D15"/>
</dbReference>
<dbReference type="GO" id="GO:0019867">
    <property type="term" value="C:outer membrane"/>
    <property type="evidence" value="ECO:0007669"/>
    <property type="project" value="InterPro"/>
</dbReference>
<dbReference type="InterPro" id="IPR039910">
    <property type="entry name" value="D15-like"/>
</dbReference>
<evidence type="ECO:0000256" key="3">
    <source>
        <dbReference type="ARBA" id="ARBA00022729"/>
    </source>
</evidence>
<feature type="domain" description="Bacterial surface antigen (D15)" evidence="6">
    <location>
        <begin position="593"/>
        <end position="780"/>
    </location>
</feature>
<gene>
    <name evidence="7" type="ordered locus">Bacsa_3597</name>
</gene>
<organism evidence="7 8">
    <name type="scientific">Phocaeicola salanitronis (strain DSM 18170 / JCM 13657 / CCUG 60908 / BL78)</name>
    <name type="common">Bacteroides salanitronis</name>
    <dbReference type="NCBI Taxonomy" id="667015"/>
    <lineage>
        <taxon>Bacteria</taxon>
        <taxon>Pseudomonadati</taxon>
        <taxon>Bacteroidota</taxon>
        <taxon>Bacteroidia</taxon>
        <taxon>Bacteroidales</taxon>
        <taxon>Bacteroidaceae</taxon>
        <taxon>Phocaeicola</taxon>
    </lineage>
</organism>
<dbReference type="AlphaFoldDB" id="F0R8D5"/>
<dbReference type="PROSITE" id="PS51257">
    <property type="entry name" value="PROKAR_LIPOPROTEIN"/>
    <property type="match status" value="1"/>
</dbReference>
<keyword evidence="2" id="KW-0812">Transmembrane</keyword>
<dbReference type="Gene3D" id="2.40.160.50">
    <property type="entry name" value="membrane protein fhac: a member of the omp85/tpsb transporter family"/>
    <property type="match status" value="1"/>
</dbReference>
<evidence type="ECO:0000313" key="7">
    <source>
        <dbReference type="EMBL" id="ADY38119.1"/>
    </source>
</evidence>
<evidence type="ECO:0000256" key="2">
    <source>
        <dbReference type="ARBA" id="ARBA00022692"/>
    </source>
</evidence>
<protein>
    <submittedName>
        <fullName evidence="7">Surface antigen (D15)</fullName>
    </submittedName>
</protein>
<keyword evidence="4" id="KW-0472">Membrane</keyword>
<dbReference type="KEGG" id="bsa:Bacsa_3597"/>